<comment type="catalytic activity">
    <reaction evidence="18 19">
        <text>L-seryl-[protein] + ATP = O-phospho-L-seryl-[protein] + ADP + H(+)</text>
        <dbReference type="Rhea" id="RHEA:17989"/>
        <dbReference type="Rhea" id="RHEA-COMP:9863"/>
        <dbReference type="Rhea" id="RHEA-COMP:11604"/>
        <dbReference type="ChEBI" id="CHEBI:15378"/>
        <dbReference type="ChEBI" id="CHEBI:29999"/>
        <dbReference type="ChEBI" id="CHEBI:30616"/>
        <dbReference type="ChEBI" id="CHEBI:83421"/>
        <dbReference type="ChEBI" id="CHEBI:456216"/>
        <dbReference type="EC" id="2.7.11.1"/>
    </reaction>
</comment>
<evidence type="ECO:0000256" key="15">
    <source>
        <dbReference type="ARBA" id="ARBA00023170"/>
    </source>
</evidence>
<keyword evidence="12" id="KW-1133">Transmembrane helix</keyword>
<reference evidence="26 27" key="1">
    <citation type="journal article" date="2019" name="G3 (Bethesda)">
        <title>Sequencing of a Wild Apple (Malus baccata) Genome Unravels the Differences Between Cultivated and Wild Apple Species Regarding Disease Resistance and Cold Tolerance.</title>
        <authorList>
            <person name="Chen X."/>
        </authorList>
    </citation>
    <scope>NUCLEOTIDE SEQUENCE [LARGE SCALE GENOMIC DNA]</scope>
    <source>
        <strain evidence="27">cv. Shandingzi</strain>
        <tissue evidence="26">Leaves</tissue>
    </source>
</reference>
<keyword evidence="13" id="KW-0472">Membrane</keyword>
<evidence type="ECO:0000256" key="2">
    <source>
        <dbReference type="ARBA" id="ARBA00022475"/>
    </source>
</evidence>
<dbReference type="InterPro" id="IPR003609">
    <property type="entry name" value="Pan_app"/>
</dbReference>
<dbReference type="Gene3D" id="3.30.200.20">
    <property type="entry name" value="Phosphorylase Kinase, domain 1"/>
    <property type="match status" value="2"/>
</dbReference>
<keyword evidence="16" id="KW-0325">Glycoprotein</keyword>
<dbReference type="EMBL" id="VIEB01000193">
    <property type="protein sequence ID" value="TQE01494.1"/>
    <property type="molecule type" value="Genomic_DNA"/>
</dbReference>
<keyword evidence="27" id="KW-1185">Reference proteome</keyword>
<dbReference type="GO" id="GO:0106310">
    <property type="term" value="F:protein serine kinase activity"/>
    <property type="evidence" value="ECO:0007669"/>
    <property type="project" value="RHEA"/>
</dbReference>
<evidence type="ECO:0000256" key="12">
    <source>
        <dbReference type="ARBA" id="ARBA00022989"/>
    </source>
</evidence>
<evidence type="ECO:0000256" key="13">
    <source>
        <dbReference type="ARBA" id="ARBA00023136"/>
    </source>
</evidence>
<dbReference type="EC" id="2.7.11.1" evidence="19"/>
<keyword evidence="9 19" id="KW-0547">Nucleotide-binding</keyword>
<dbReference type="GO" id="GO:0005886">
    <property type="term" value="C:plasma membrane"/>
    <property type="evidence" value="ECO:0007669"/>
    <property type="project" value="UniProtKB-SubCell"/>
</dbReference>
<dbReference type="InterPro" id="IPR000719">
    <property type="entry name" value="Prot_kinase_dom"/>
</dbReference>
<dbReference type="InterPro" id="IPR000742">
    <property type="entry name" value="EGF"/>
</dbReference>
<feature type="domain" description="Bulb-type lectin" evidence="24">
    <location>
        <begin position="34"/>
        <end position="157"/>
    </location>
</feature>
<dbReference type="FunFam" id="2.90.10.10:FF:000003">
    <property type="entry name" value="G-type lectin S-receptor-like serine/threonine-protein kinase"/>
    <property type="match status" value="1"/>
</dbReference>
<evidence type="ECO:0000313" key="26">
    <source>
        <dbReference type="EMBL" id="TQE01494.1"/>
    </source>
</evidence>
<feature type="signal peptide" evidence="21">
    <location>
        <begin position="1"/>
        <end position="31"/>
    </location>
</feature>
<comment type="similarity">
    <text evidence="19">Belongs to the protein kinase superfamily. Ser/Thr protein kinase family.</text>
</comment>
<dbReference type="SUPFAM" id="SSF56112">
    <property type="entry name" value="Protein kinase-like (PK-like)"/>
    <property type="match status" value="2"/>
</dbReference>
<protein>
    <recommendedName>
        <fullName evidence="19">Receptor-like serine/threonine-protein kinase</fullName>
        <ecNumber evidence="19">2.7.11.1</ecNumber>
    </recommendedName>
</protein>
<evidence type="ECO:0000256" key="1">
    <source>
        <dbReference type="ARBA" id="ARBA00004251"/>
    </source>
</evidence>
<keyword evidence="4 20" id="KW-0245">EGF-like domain</keyword>
<feature type="domain" description="Protein kinase" evidence="22">
    <location>
        <begin position="529"/>
        <end position="775"/>
    </location>
</feature>
<dbReference type="GO" id="GO:0048544">
    <property type="term" value="P:recognition of pollen"/>
    <property type="evidence" value="ECO:0007669"/>
    <property type="project" value="InterPro"/>
</dbReference>
<evidence type="ECO:0000256" key="19">
    <source>
        <dbReference type="PIRNR" id="PIRNR000641"/>
    </source>
</evidence>
<evidence type="ECO:0000259" key="22">
    <source>
        <dbReference type="PROSITE" id="PS50011"/>
    </source>
</evidence>
<comment type="caution">
    <text evidence="26">The sequence shown here is derived from an EMBL/GenBank/DDBJ whole genome shotgun (WGS) entry which is preliminary data.</text>
</comment>
<dbReference type="GO" id="GO:0004674">
    <property type="term" value="F:protein serine/threonine kinase activity"/>
    <property type="evidence" value="ECO:0007669"/>
    <property type="project" value="UniProtKB-KW"/>
</dbReference>
<dbReference type="InterPro" id="IPR036426">
    <property type="entry name" value="Bulb-type_lectin_dom_sf"/>
</dbReference>
<dbReference type="GO" id="GO:0031625">
    <property type="term" value="F:ubiquitin protein ligase binding"/>
    <property type="evidence" value="ECO:0007669"/>
    <property type="project" value="UniProtKB-ARBA"/>
</dbReference>
<keyword evidence="14" id="KW-1015">Disulfide bond</keyword>
<feature type="domain" description="EGF-like" evidence="23">
    <location>
        <begin position="295"/>
        <end position="333"/>
    </location>
</feature>
<comment type="subcellular location">
    <subcellularLocation>
        <location evidence="1">Cell membrane</location>
        <topology evidence="1">Single-pass type I membrane protein</topology>
    </subcellularLocation>
</comment>
<dbReference type="Pfam" id="PF00954">
    <property type="entry name" value="S_locus_glycop"/>
    <property type="match status" value="1"/>
</dbReference>
<dbReference type="PIRSF" id="PIRSF000641">
    <property type="entry name" value="SRK"/>
    <property type="match status" value="1"/>
</dbReference>
<gene>
    <name evidence="26" type="ORF">C1H46_012857</name>
</gene>
<proteinExistence type="inferred from homology"/>
<organism evidence="26 27">
    <name type="scientific">Malus baccata</name>
    <name type="common">Siberian crab apple</name>
    <name type="synonym">Pyrus baccata</name>
    <dbReference type="NCBI Taxonomy" id="106549"/>
    <lineage>
        <taxon>Eukaryota</taxon>
        <taxon>Viridiplantae</taxon>
        <taxon>Streptophyta</taxon>
        <taxon>Embryophyta</taxon>
        <taxon>Tracheophyta</taxon>
        <taxon>Spermatophyta</taxon>
        <taxon>Magnoliopsida</taxon>
        <taxon>eudicotyledons</taxon>
        <taxon>Gunneridae</taxon>
        <taxon>Pentapetalae</taxon>
        <taxon>rosids</taxon>
        <taxon>fabids</taxon>
        <taxon>Rosales</taxon>
        <taxon>Rosaceae</taxon>
        <taxon>Amygdaloideae</taxon>
        <taxon>Maleae</taxon>
        <taxon>Malus</taxon>
    </lineage>
</organism>
<evidence type="ECO:0000259" key="23">
    <source>
        <dbReference type="PROSITE" id="PS50026"/>
    </source>
</evidence>
<evidence type="ECO:0000256" key="17">
    <source>
        <dbReference type="ARBA" id="ARBA00047899"/>
    </source>
</evidence>
<dbReference type="CDD" id="cd00028">
    <property type="entry name" value="B_lectin"/>
    <property type="match status" value="1"/>
</dbReference>
<dbReference type="PANTHER" id="PTHR32444:SF66">
    <property type="entry name" value="NON-SPECIFIC SERINE_THREONINE PROTEIN KINASE"/>
    <property type="match status" value="1"/>
</dbReference>
<name>A0A540MRT4_MALBA</name>
<evidence type="ECO:0000256" key="16">
    <source>
        <dbReference type="ARBA" id="ARBA00023180"/>
    </source>
</evidence>
<dbReference type="GO" id="GO:0030246">
    <property type="term" value="F:carbohydrate binding"/>
    <property type="evidence" value="ECO:0007669"/>
    <property type="project" value="UniProtKB-KW"/>
</dbReference>
<keyword evidence="2" id="KW-1003">Cell membrane</keyword>
<evidence type="ECO:0000256" key="20">
    <source>
        <dbReference type="PROSITE-ProRule" id="PRU00076"/>
    </source>
</evidence>
<evidence type="ECO:0000259" key="25">
    <source>
        <dbReference type="PROSITE" id="PS50948"/>
    </source>
</evidence>
<dbReference type="PROSITE" id="PS50927">
    <property type="entry name" value="BULB_LECTIN"/>
    <property type="match status" value="1"/>
</dbReference>
<evidence type="ECO:0000313" key="27">
    <source>
        <dbReference type="Proteomes" id="UP000315295"/>
    </source>
</evidence>
<dbReference type="Pfam" id="PF01453">
    <property type="entry name" value="B_lectin"/>
    <property type="match status" value="1"/>
</dbReference>
<dbReference type="AlphaFoldDB" id="A0A540MRT4"/>
<keyword evidence="10 19" id="KW-0418">Kinase</keyword>
<evidence type="ECO:0000256" key="6">
    <source>
        <dbReference type="ARBA" id="ARBA00022692"/>
    </source>
</evidence>
<keyword evidence="3 19" id="KW-0723">Serine/threonine-protein kinase</keyword>
<dbReference type="InterPro" id="IPR024171">
    <property type="entry name" value="SRK-like_kinase"/>
</dbReference>
<evidence type="ECO:0000256" key="18">
    <source>
        <dbReference type="ARBA" id="ARBA00048679"/>
    </source>
</evidence>
<dbReference type="PROSITE" id="PS50948">
    <property type="entry name" value="PAN"/>
    <property type="match status" value="1"/>
</dbReference>
<keyword evidence="15" id="KW-0675">Receptor</keyword>
<evidence type="ECO:0000256" key="14">
    <source>
        <dbReference type="ARBA" id="ARBA00023157"/>
    </source>
</evidence>
<keyword evidence="8" id="KW-0430">Lectin</keyword>
<dbReference type="Gene3D" id="2.90.10.10">
    <property type="entry name" value="Bulb-type lectin domain"/>
    <property type="match status" value="1"/>
</dbReference>
<keyword evidence="6" id="KW-0812">Transmembrane</keyword>
<dbReference type="FunFam" id="3.30.200.20:FF:000330">
    <property type="entry name" value="G-type lectin S-receptor-like serine/threonine-protein kinase At4g03230"/>
    <property type="match status" value="1"/>
</dbReference>
<dbReference type="Pfam" id="PF08276">
    <property type="entry name" value="PAN_2"/>
    <property type="match status" value="1"/>
</dbReference>
<keyword evidence="5 19" id="KW-0808">Transferase</keyword>
<dbReference type="Pfam" id="PF07714">
    <property type="entry name" value="PK_Tyr_Ser-Thr"/>
    <property type="match status" value="1"/>
</dbReference>
<dbReference type="GO" id="GO:0005524">
    <property type="term" value="F:ATP binding"/>
    <property type="evidence" value="ECO:0007669"/>
    <property type="project" value="UniProtKB-KW"/>
</dbReference>
<sequence length="775" mass="86029">MGFGNETVGSIFDSTMFVLILFTLLLSQHQCAEVYEITPSQPFSQTQTLVSPSRIFELGFFSPNGSVNKYVGIWHTNISPRKVVWVANRENPLAASDTLANLTISSNGNLELVDGKQNSLWSTNISVPSNGSAAELLDSGNLVVKDDDVGADPLWQSFDYPSDTLLPNMVLEFDSKSGKRSLMKAWKSESDPSAGLFWAGLSRDVPSQVFIWINESKPYWRSGAWDKSMFIGVPDMNNQYLSGFTLNDDVNPGTKSFSYRFFDNSLSYLGISSDGVLSLKLSDNGSNWWLDWEAPVNPCDIYGTCGVYGVCKGSDSPNPNCECLKGFVPKSNEEWSNGNRTGGCVRTTELFCDQSNTSRSFASGGKEDGFRKMVGLKLPDFHELIDNLEADECKIRCLNNCSCQAYAQVNNIGCLVWSSDLIDIQESAFGGNDLYIRLAHGELDEGKPVKLIASVTAVGFISILSAIAFGVQRLRGKKTGNTKEKTKLMRLNHTSDNSRDNLQEYIRKHDPSELFIYDFDSILNATNNFSTMNKLGEGGFGPVYKGKLQEGKEIAVKRLSSSSGQGIEEFKNEMLLISKLQHKNLVRIMGCCVKDDEKLLIYEFMPNRSLDTLLFGNARLTDTIENGRDTLQEYIGKHDPSELVIYNFDSILIATNNFSITNKLGEGGFGPVYKAWHLWNEGRGLEFVDEVLADSFSSSEATRCMRIGLLCVQDKAADRPTMLDVVFALSNEKDLPPPKQPIFTNFENSSVYDPHPHYNNIFSVDNATITMIAGR</sequence>
<evidence type="ECO:0000256" key="21">
    <source>
        <dbReference type="SAM" id="SignalP"/>
    </source>
</evidence>
<dbReference type="PANTHER" id="PTHR32444">
    <property type="entry name" value="BULB-TYPE LECTIN DOMAIN-CONTAINING PROTEIN"/>
    <property type="match status" value="1"/>
</dbReference>
<dbReference type="PROSITE" id="PS50011">
    <property type="entry name" value="PROTEIN_KINASE_DOM"/>
    <property type="match status" value="1"/>
</dbReference>
<keyword evidence="7 21" id="KW-0732">Signal</keyword>
<evidence type="ECO:0000256" key="9">
    <source>
        <dbReference type="ARBA" id="ARBA00022741"/>
    </source>
</evidence>
<dbReference type="InterPro" id="IPR001245">
    <property type="entry name" value="Ser-Thr/Tyr_kinase_cat_dom"/>
</dbReference>
<dbReference type="CDD" id="cd01098">
    <property type="entry name" value="PAN_AP_plant"/>
    <property type="match status" value="1"/>
</dbReference>
<evidence type="ECO:0000256" key="4">
    <source>
        <dbReference type="ARBA" id="ARBA00022536"/>
    </source>
</evidence>
<evidence type="ECO:0000256" key="5">
    <source>
        <dbReference type="ARBA" id="ARBA00022679"/>
    </source>
</evidence>
<keyword evidence="11 19" id="KW-0067">ATP-binding</keyword>
<feature type="domain" description="Apple" evidence="25">
    <location>
        <begin position="352"/>
        <end position="439"/>
    </location>
</feature>
<comment type="caution">
    <text evidence="20">Lacks conserved residue(s) required for the propagation of feature annotation.</text>
</comment>
<evidence type="ECO:0000256" key="8">
    <source>
        <dbReference type="ARBA" id="ARBA00022734"/>
    </source>
</evidence>
<evidence type="ECO:0000256" key="7">
    <source>
        <dbReference type="ARBA" id="ARBA00022729"/>
    </source>
</evidence>
<dbReference type="STRING" id="106549.A0A540MRT4"/>
<dbReference type="InterPro" id="IPR011009">
    <property type="entry name" value="Kinase-like_dom_sf"/>
</dbReference>
<feature type="chain" id="PRO_5022121760" description="Receptor-like serine/threonine-protein kinase" evidence="21">
    <location>
        <begin position="32"/>
        <end position="775"/>
    </location>
</feature>
<evidence type="ECO:0000256" key="11">
    <source>
        <dbReference type="ARBA" id="ARBA00022840"/>
    </source>
</evidence>
<dbReference type="InterPro" id="IPR001480">
    <property type="entry name" value="Bulb-type_lectin_dom"/>
</dbReference>
<accession>A0A540MRT4</accession>
<dbReference type="Proteomes" id="UP000315295">
    <property type="component" value="Unassembled WGS sequence"/>
</dbReference>
<dbReference type="SMART" id="SM00473">
    <property type="entry name" value="PAN_AP"/>
    <property type="match status" value="1"/>
</dbReference>
<dbReference type="SUPFAM" id="SSF51110">
    <property type="entry name" value="alpha-D-mannose-specific plant lectins"/>
    <property type="match status" value="1"/>
</dbReference>
<evidence type="ECO:0000256" key="3">
    <source>
        <dbReference type="ARBA" id="ARBA00022527"/>
    </source>
</evidence>
<evidence type="ECO:0000256" key="10">
    <source>
        <dbReference type="ARBA" id="ARBA00022777"/>
    </source>
</evidence>
<dbReference type="SMART" id="SM00108">
    <property type="entry name" value="B_lectin"/>
    <property type="match status" value="1"/>
</dbReference>
<dbReference type="InterPro" id="IPR000858">
    <property type="entry name" value="S_locus_glycoprot_dom"/>
</dbReference>
<evidence type="ECO:0000259" key="24">
    <source>
        <dbReference type="PROSITE" id="PS50927"/>
    </source>
</evidence>
<dbReference type="PROSITE" id="PS50026">
    <property type="entry name" value="EGF_3"/>
    <property type="match status" value="1"/>
</dbReference>
<comment type="catalytic activity">
    <reaction evidence="17 19">
        <text>L-threonyl-[protein] + ATP = O-phospho-L-threonyl-[protein] + ADP + H(+)</text>
        <dbReference type="Rhea" id="RHEA:46608"/>
        <dbReference type="Rhea" id="RHEA-COMP:11060"/>
        <dbReference type="Rhea" id="RHEA-COMP:11605"/>
        <dbReference type="ChEBI" id="CHEBI:15378"/>
        <dbReference type="ChEBI" id="CHEBI:30013"/>
        <dbReference type="ChEBI" id="CHEBI:30616"/>
        <dbReference type="ChEBI" id="CHEBI:61977"/>
        <dbReference type="ChEBI" id="CHEBI:456216"/>
        <dbReference type="EC" id="2.7.11.1"/>
    </reaction>
</comment>